<gene>
    <name evidence="3" type="ORF">A8145_02760</name>
</gene>
<name>A0A6M7U8K0_RHILI</name>
<organism evidence="3 4">
    <name type="scientific">Rhizobium loti</name>
    <name type="common">Mesorhizobium loti</name>
    <dbReference type="NCBI Taxonomy" id="381"/>
    <lineage>
        <taxon>Bacteria</taxon>
        <taxon>Pseudomonadati</taxon>
        <taxon>Pseudomonadota</taxon>
        <taxon>Alphaproteobacteria</taxon>
        <taxon>Hyphomicrobiales</taxon>
        <taxon>Phyllobacteriaceae</taxon>
        <taxon>Mesorhizobium</taxon>
    </lineage>
</organism>
<feature type="chain" id="PRO_5043949637" evidence="2">
    <location>
        <begin position="24"/>
        <end position="89"/>
    </location>
</feature>
<dbReference type="AlphaFoldDB" id="A0A6M7U8K0"/>
<feature type="signal peptide" evidence="2">
    <location>
        <begin position="1"/>
        <end position="23"/>
    </location>
</feature>
<keyword evidence="2" id="KW-0732">Signal</keyword>
<dbReference type="EMBL" id="LYTK01000001">
    <property type="protein sequence ID" value="OBQ71801.1"/>
    <property type="molecule type" value="Genomic_DNA"/>
</dbReference>
<evidence type="ECO:0000256" key="2">
    <source>
        <dbReference type="SAM" id="SignalP"/>
    </source>
</evidence>
<comment type="caution">
    <text evidence="3">The sequence shown here is derived from an EMBL/GenBank/DDBJ whole genome shotgun (WGS) entry which is preliminary data.</text>
</comment>
<evidence type="ECO:0000313" key="4">
    <source>
        <dbReference type="Proteomes" id="UP000093737"/>
    </source>
</evidence>
<proteinExistence type="predicted"/>
<feature type="region of interest" description="Disordered" evidence="1">
    <location>
        <begin position="29"/>
        <end position="50"/>
    </location>
</feature>
<evidence type="ECO:0000256" key="1">
    <source>
        <dbReference type="SAM" id="MobiDB-lite"/>
    </source>
</evidence>
<sequence>MRIASVLTSIALAGFIATGTAAAATTAATTTAPATTTAAPAKKAKTTAMTPEKTAISKQCSALADAQKLHGKAREKFRADCKKNGGKAG</sequence>
<dbReference type="Proteomes" id="UP000093737">
    <property type="component" value="Unassembled WGS sequence"/>
</dbReference>
<protein>
    <submittedName>
        <fullName evidence="3">Uncharacterized protein</fullName>
    </submittedName>
</protein>
<reference evidence="3 4" key="1">
    <citation type="submission" date="2016-05" db="EMBL/GenBank/DDBJ databases">
        <authorList>
            <person name="Ramsay J.P."/>
        </authorList>
    </citation>
    <scope>NUCLEOTIDE SEQUENCE [LARGE SCALE GENOMIC DNA]</scope>
    <source>
        <strain evidence="3 4">NZP2042</strain>
    </source>
</reference>
<accession>A0A6M7U8K0</accession>
<evidence type="ECO:0000313" key="3">
    <source>
        <dbReference type="EMBL" id="OBQ71801.1"/>
    </source>
</evidence>